<dbReference type="AlphaFoldDB" id="A0A974HJN5"/>
<evidence type="ECO:0000313" key="1">
    <source>
        <dbReference type="EMBL" id="OCT80642.1"/>
    </source>
</evidence>
<reference evidence="2" key="1">
    <citation type="journal article" date="2016" name="Nature">
        <title>Genome evolution in the allotetraploid frog Xenopus laevis.</title>
        <authorList>
            <person name="Session A.M."/>
            <person name="Uno Y."/>
            <person name="Kwon T."/>
            <person name="Chapman J.A."/>
            <person name="Toyoda A."/>
            <person name="Takahashi S."/>
            <person name="Fukui A."/>
            <person name="Hikosaka A."/>
            <person name="Suzuki A."/>
            <person name="Kondo M."/>
            <person name="van Heeringen S.J."/>
            <person name="Quigley I."/>
            <person name="Heinz S."/>
            <person name="Ogino H."/>
            <person name="Ochi H."/>
            <person name="Hellsten U."/>
            <person name="Lyons J.B."/>
            <person name="Simakov O."/>
            <person name="Putnam N."/>
            <person name="Stites J."/>
            <person name="Kuroki Y."/>
            <person name="Tanaka T."/>
            <person name="Michiue T."/>
            <person name="Watanabe M."/>
            <person name="Bogdanovic O."/>
            <person name="Lister R."/>
            <person name="Georgiou G."/>
            <person name="Paranjpe S.S."/>
            <person name="van Kruijsbergen I."/>
            <person name="Shu S."/>
            <person name="Carlson J."/>
            <person name="Kinoshita T."/>
            <person name="Ohta Y."/>
            <person name="Mawaribuchi S."/>
            <person name="Jenkins J."/>
            <person name="Grimwood J."/>
            <person name="Schmutz J."/>
            <person name="Mitros T."/>
            <person name="Mozaffari S.V."/>
            <person name="Suzuki Y."/>
            <person name="Haramoto Y."/>
            <person name="Yamamoto T.S."/>
            <person name="Takagi C."/>
            <person name="Heald R."/>
            <person name="Miller K."/>
            <person name="Haudenschild C."/>
            <person name="Kitzman J."/>
            <person name="Nakayama T."/>
            <person name="Izutsu Y."/>
            <person name="Robert J."/>
            <person name="Fortriede J."/>
            <person name="Burns K."/>
            <person name="Lotay V."/>
            <person name="Karimi K."/>
            <person name="Yasuoka Y."/>
            <person name="Dichmann D.S."/>
            <person name="Flajnik M.F."/>
            <person name="Houston D.W."/>
            <person name="Shendure J."/>
            <person name="DuPasquier L."/>
            <person name="Vize P.D."/>
            <person name="Zorn A.M."/>
            <person name="Ito M."/>
            <person name="Marcotte E.M."/>
            <person name="Wallingford J.B."/>
            <person name="Ito Y."/>
            <person name="Asashima M."/>
            <person name="Ueno N."/>
            <person name="Matsuda Y."/>
            <person name="Veenstra G.J."/>
            <person name="Fujiyama A."/>
            <person name="Harland R.M."/>
            <person name="Taira M."/>
            <person name="Rokhsar D.S."/>
        </authorList>
    </citation>
    <scope>NUCLEOTIDE SEQUENCE [LARGE SCALE GENOMIC DNA]</scope>
    <source>
        <strain evidence="2">J</strain>
    </source>
</reference>
<protein>
    <submittedName>
        <fullName evidence="1">Uncharacterized protein</fullName>
    </submittedName>
</protein>
<name>A0A974HJN5_XENLA</name>
<dbReference type="EMBL" id="CM004474">
    <property type="protein sequence ID" value="OCT80642.1"/>
    <property type="molecule type" value="Genomic_DNA"/>
</dbReference>
<accession>A0A974HJN5</accession>
<sequence>MVCEGCTVDLTQGEECSTSRVSGRTQRCCEAVPGVFIGRKRGAVSWCLRVWVRYVSLMFLRPSLLYL</sequence>
<proteinExistence type="predicted"/>
<gene>
    <name evidence="1" type="ORF">XELAEV_18027455mg</name>
</gene>
<evidence type="ECO:0000313" key="2">
    <source>
        <dbReference type="Proteomes" id="UP000694892"/>
    </source>
</evidence>
<dbReference type="Proteomes" id="UP000694892">
    <property type="component" value="Chromosome 5L"/>
</dbReference>
<organism evidence="1 2">
    <name type="scientific">Xenopus laevis</name>
    <name type="common">African clawed frog</name>
    <dbReference type="NCBI Taxonomy" id="8355"/>
    <lineage>
        <taxon>Eukaryota</taxon>
        <taxon>Metazoa</taxon>
        <taxon>Chordata</taxon>
        <taxon>Craniata</taxon>
        <taxon>Vertebrata</taxon>
        <taxon>Euteleostomi</taxon>
        <taxon>Amphibia</taxon>
        <taxon>Batrachia</taxon>
        <taxon>Anura</taxon>
        <taxon>Pipoidea</taxon>
        <taxon>Pipidae</taxon>
        <taxon>Xenopodinae</taxon>
        <taxon>Xenopus</taxon>
        <taxon>Xenopus</taxon>
    </lineage>
</organism>